<dbReference type="InterPro" id="IPR011992">
    <property type="entry name" value="EF-hand-dom_pair"/>
</dbReference>
<dbReference type="GO" id="GO:0005509">
    <property type="term" value="F:calcium ion binding"/>
    <property type="evidence" value="ECO:0007669"/>
    <property type="project" value="InterPro"/>
</dbReference>
<keyword evidence="6" id="KW-0505">Motor protein</keyword>
<evidence type="ECO:0000256" key="2">
    <source>
        <dbReference type="ARBA" id="ARBA00022723"/>
    </source>
</evidence>
<reference evidence="10" key="1">
    <citation type="submission" date="2021-02" db="EMBL/GenBank/DDBJ databases">
        <authorList>
            <person name="Nowell W R."/>
        </authorList>
    </citation>
    <scope>NUCLEOTIDE SEQUENCE</scope>
</reference>
<evidence type="ECO:0000313" key="11">
    <source>
        <dbReference type="Proteomes" id="UP000663836"/>
    </source>
</evidence>
<dbReference type="InterPro" id="IPR002048">
    <property type="entry name" value="EF_hand_dom"/>
</dbReference>
<dbReference type="InterPro" id="IPR012334">
    <property type="entry name" value="Pectin_lyas_fold"/>
</dbReference>
<dbReference type="Gene3D" id="1.10.238.10">
    <property type="entry name" value="EF-hand"/>
    <property type="match status" value="2"/>
</dbReference>
<keyword evidence="3" id="KW-0677">Repeat</keyword>
<evidence type="ECO:0000256" key="5">
    <source>
        <dbReference type="ARBA" id="ARBA00023123"/>
    </source>
</evidence>
<dbReference type="Gene3D" id="2.160.20.10">
    <property type="entry name" value="Single-stranded right-handed beta-helix, Pectin lyase-like"/>
    <property type="match status" value="1"/>
</dbReference>
<evidence type="ECO:0000256" key="6">
    <source>
        <dbReference type="ARBA" id="ARBA00023175"/>
    </source>
</evidence>
<keyword evidence="4" id="KW-0106">Calcium</keyword>
<evidence type="ECO:0000256" key="1">
    <source>
        <dbReference type="ARBA" id="ARBA00016512"/>
    </source>
</evidence>
<dbReference type="AlphaFoldDB" id="A0A819KHV7"/>
<evidence type="ECO:0000256" key="3">
    <source>
        <dbReference type="ARBA" id="ARBA00022737"/>
    </source>
</evidence>
<keyword evidence="5" id="KW-0518">Myosin</keyword>
<dbReference type="FunFam" id="1.10.238.10:FF:000007">
    <property type="entry name" value="Putative myosin regulatory light chain sqh"/>
    <property type="match status" value="1"/>
</dbReference>
<dbReference type="Proteomes" id="UP000663864">
    <property type="component" value="Unassembled WGS sequence"/>
</dbReference>
<name>A0A819KHV7_9BILA</name>
<dbReference type="CDD" id="cd00051">
    <property type="entry name" value="EFh"/>
    <property type="match status" value="1"/>
</dbReference>
<comment type="caution">
    <text evidence="10">The sequence shown here is derived from an EMBL/GenBank/DDBJ whole genome shotgun (WGS) entry which is preliminary data.</text>
</comment>
<dbReference type="InterPro" id="IPR018247">
    <property type="entry name" value="EF_Hand_1_Ca_BS"/>
</dbReference>
<dbReference type="InterPro" id="IPR050403">
    <property type="entry name" value="Myosin_RLC"/>
</dbReference>
<keyword evidence="7" id="KW-0514">Muscle protein</keyword>
<dbReference type="GO" id="GO:0016459">
    <property type="term" value="C:myosin complex"/>
    <property type="evidence" value="ECO:0007669"/>
    <property type="project" value="UniProtKB-KW"/>
</dbReference>
<proteinExistence type="predicted"/>
<evidence type="ECO:0000313" key="9">
    <source>
        <dbReference type="EMBL" id="CAF1106729.1"/>
    </source>
</evidence>
<sequence length="338" mass="38110">MADKKAKKAAQRATSNVFTMFDQKQVQEFKEAFGLMDQDRDGTISLDDLKEVYASLGKSPKDTELKQMLEETGGPVNFTKLLQMFGDRLHGTDAEDILMHGFKAFDEEGKGFLNRDSFRELLTAEGRPNERLTDVEFTQMLEGAPIDNKGQLDYAAFTKLIKRLFRYQILFCFFHLIITEQIVVFNILDNDAIGEGIIDNTQSIRYRFFRATNIVLIPADDFLTDSLEISFSSKTSDTASCDYPFLLINHVHNIYLEGEGHIDAGAQSVGSSSMYNITIENMDLHSTSAAIKVNDFEANSTGDMYNMIFRNICVIDTNHSLCVAPRWGTGITSNLLFE</sequence>
<dbReference type="EMBL" id="CAJNOT010000906">
    <property type="protein sequence ID" value="CAF1106729.1"/>
    <property type="molecule type" value="Genomic_DNA"/>
</dbReference>
<dbReference type="SMART" id="SM00054">
    <property type="entry name" value="EFh"/>
    <property type="match status" value="3"/>
</dbReference>
<evidence type="ECO:0000259" key="8">
    <source>
        <dbReference type="PROSITE" id="PS50222"/>
    </source>
</evidence>
<evidence type="ECO:0000256" key="7">
    <source>
        <dbReference type="ARBA" id="ARBA00023179"/>
    </source>
</evidence>
<dbReference type="PROSITE" id="PS50222">
    <property type="entry name" value="EF_HAND_2"/>
    <property type="match status" value="2"/>
</dbReference>
<evidence type="ECO:0000256" key="4">
    <source>
        <dbReference type="ARBA" id="ARBA00022837"/>
    </source>
</evidence>
<accession>A0A819KHV7</accession>
<dbReference type="PROSITE" id="PS00018">
    <property type="entry name" value="EF_HAND_1"/>
    <property type="match status" value="1"/>
</dbReference>
<dbReference type="SUPFAM" id="SSF51126">
    <property type="entry name" value="Pectin lyase-like"/>
    <property type="match status" value="1"/>
</dbReference>
<organism evidence="10 11">
    <name type="scientific">Rotaria sordida</name>
    <dbReference type="NCBI Taxonomy" id="392033"/>
    <lineage>
        <taxon>Eukaryota</taxon>
        <taxon>Metazoa</taxon>
        <taxon>Spiralia</taxon>
        <taxon>Gnathifera</taxon>
        <taxon>Rotifera</taxon>
        <taxon>Eurotatoria</taxon>
        <taxon>Bdelloidea</taxon>
        <taxon>Philodinida</taxon>
        <taxon>Philodinidae</taxon>
        <taxon>Rotaria</taxon>
    </lineage>
</organism>
<feature type="domain" description="EF-hand" evidence="8">
    <location>
        <begin position="93"/>
        <end position="128"/>
    </location>
</feature>
<keyword evidence="2" id="KW-0479">Metal-binding</keyword>
<evidence type="ECO:0000313" key="10">
    <source>
        <dbReference type="EMBL" id="CAF3945686.1"/>
    </source>
</evidence>
<protein>
    <recommendedName>
        <fullName evidence="1">Probable pectate lyase C</fullName>
    </recommendedName>
</protein>
<dbReference type="EMBL" id="CAJOBD010003398">
    <property type="protein sequence ID" value="CAF3945686.1"/>
    <property type="molecule type" value="Genomic_DNA"/>
</dbReference>
<dbReference type="PANTHER" id="PTHR23049">
    <property type="entry name" value="MYOSIN REGULATORY LIGHT CHAIN 2"/>
    <property type="match status" value="1"/>
</dbReference>
<gene>
    <name evidence="10" type="ORF">JBS370_LOCUS23250</name>
    <name evidence="9" type="ORF">ZHD862_LOCUS17893</name>
</gene>
<dbReference type="Pfam" id="PF00036">
    <property type="entry name" value="EF-hand_1"/>
    <property type="match status" value="1"/>
</dbReference>
<dbReference type="Proteomes" id="UP000663836">
    <property type="component" value="Unassembled WGS sequence"/>
</dbReference>
<dbReference type="InterPro" id="IPR011050">
    <property type="entry name" value="Pectin_lyase_fold/virulence"/>
</dbReference>
<dbReference type="SUPFAM" id="SSF47473">
    <property type="entry name" value="EF-hand"/>
    <property type="match status" value="1"/>
</dbReference>
<feature type="domain" description="EF-hand" evidence="8">
    <location>
        <begin position="24"/>
        <end position="59"/>
    </location>
</feature>